<reference evidence="18 21" key="2">
    <citation type="submission" date="2020-08" db="EMBL/GenBank/DDBJ databases">
        <title>Genomic Encyclopedia of Type Strains, Phase III (KMG-III): the genomes of soil and plant-associated and newly described type strains.</title>
        <authorList>
            <person name="Whitman W."/>
        </authorList>
    </citation>
    <scope>NUCLEOTIDE SEQUENCE [LARGE SCALE GENOMIC DNA]</scope>
    <source>
        <strain evidence="18 21">CECT 3146</strain>
    </source>
</reference>
<evidence type="ECO:0000256" key="5">
    <source>
        <dbReference type="ARBA" id="ARBA00022553"/>
    </source>
</evidence>
<dbReference type="Pfam" id="PF02302">
    <property type="entry name" value="PTS_IIB"/>
    <property type="match status" value="1"/>
</dbReference>
<dbReference type="Pfam" id="PF02378">
    <property type="entry name" value="PTS_EIIC"/>
    <property type="match status" value="1"/>
</dbReference>
<dbReference type="InterPro" id="IPR013011">
    <property type="entry name" value="PTS_EIIB_2"/>
</dbReference>
<evidence type="ECO:0000256" key="9">
    <source>
        <dbReference type="ARBA" id="ARBA00022692"/>
    </source>
</evidence>
<feature type="compositionally biased region" description="Gly residues" evidence="13">
    <location>
        <begin position="118"/>
        <end position="137"/>
    </location>
</feature>
<dbReference type="InterPro" id="IPR004715">
    <property type="entry name" value="PTS_IIA_fruc"/>
</dbReference>
<dbReference type="InterPro" id="IPR002178">
    <property type="entry name" value="PTS_EIIA_type-2_dom"/>
</dbReference>
<feature type="domain" description="PTS EIIB type-2" evidence="16">
    <location>
        <begin position="19"/>
        <end position="114"/>
    </location>
</feature>
<dbReference type="InterPro" id="IPR003501">
    <property type="entry name" value="PTS_EIIB_2/3"/>
</dbReference>
<comment type="subcellular location">
    <subcellularLocation>
        <location evidence="1">Cell inner membrane</location>
        <topology evidence="1">Multi-pass membrane protein</topology>
    </subcellularLocation>
    <subcellularLocation>
        <location evidence="2">Cytoplasm</location>
    </subcellularLocation>
</comment>
<evidence type="ECO:0000259" key="15">
    <source>
        <dbReference type="PROSITE" id="PS51094"/>
    </source>
</evidence>
<dbReference type="PROSITE" id="PS00372">
    <property type="entry name" value="PTS_EIIA_TYPE_2_HIS"/>
    <property type="match status" value="1"/>
</dbReference>
<dbReference type="PANTHER" id="PTHR30505">
    <property type="entry name" value="FRUCTOSE-LIKE PERMEASE"/>
    <property type="match status" value="1"/>
</dbReference>
<feature type="transmembrane region" description="Helical" evidence="14">
    <location>
        <begin position="392"/>
        <end position="412"/>
    </location>
</feature>
<dbReference type="GO" id="GO:0090563">
    <property type="term" value="F:protein-phosphocysteine-sugar phosphotransferase activity"/>
    <property type="evidence" value="ECO:0007669"/>
    <property type="project" value="TreeGrafter"/>
</dbReference>
<keyword evidence="5" id="KW-0597">Phosphoprotein</keyword>
<dbReference type="Gene3D" id="3.40.50.2300">
    <property type="match status" value="1"/>
</dbReference>
<evidence type="ECO:0000256" key="7">
    <source>
        <dbReference type="ARBA" id="ARBA00022679"/>
    </source>
</evidence>
<dbReference type="GO" id="GO:0005351">
    <property type="term" value="F:carbohydrate:proton symporter activity"/>
    <property type="evidence" value="ECO:0007669"/>
    <property type="project" value="InterPro"/>
</dbReference>
<dbReference type="InterPro" id="IPR036095">
    <property type="entry name" value="PTS_EIIB-like_sf"/>
</dbReference>
<dbReference type="GO" id="GO:0016301">
    <property type="term" value="F:kinase activity"/>
    <property type="evidence" value="ECO:0007669"/>
    <property type="project" value="UniProtKB-KW"/>
</dbReference>
<dbReference type="SUPFAM" id="SSF55804">
    <property type="entry name" value="Phoshotransferase/anion transport protein"/>
    <property type="match status" value="1"/>
</dbReference>
<evidence type="ECO:0000256" key="4">
    <source>
        <dbReference type="ARBA" id="ARBA00022475"/>
    </source>
</evidence>
<dbReference type="InterPro" id="IPR003353">
    <property type="entry name" value="PTS_IIB_fruc"/>
</dbReference>
<dbReference type="InterPro" id="IPR016152">
    <property type="entry name" value="PTrfase/Anion_transptr"/>
</dbReference>
<dbReference type="NCBIfam" id="TIGR01427">
    <property type="entry name" value="PTS_IIC_fructo"/>
    <property type="match status" value="1"/>
</dbReference>
<evidence type="ECO:0000313" key="19">
    <source>
        <dbReference type="EMBL" id="QEV60365.1"/>
    </source>
</evidence>
<evidence type="ECO:0000313" key="18">
    <source>
        <dbReference type="EMBL" id="MBB5107686.1"/>
    </source>
</evidence>
<keyword evidence="11 14" id="KW-1133">Transmembrane helix</keyword>
<evidence type="ECO:0000256" key="3">
    <source>
        <dbReference type="ARBA" id="ARBA00022448"/>
    </source>
</evidence>
<dbReference type="CDD" id="cd00211">
    <property type="entry name" value="PTS_IIA_fru"/>
    <property type="match status" value="1"/>
</dbReference>
<dbReference type="Proteomes" id="UP000549009">
    <property type="component" value="Unassembled WGS sequence"/>
</dbReference>
<feature type="transmembrane region" description="Helical" evidence="14">
    <location>
        <begin position="345"/>
        <end position="372"/>
    </location>
</feature>
<keyword evidence="6" id="KW-0762">Sugar transport</keyword>
<sequence>MTSPADPPTGASGQKRLKLLAVTACPTGIAHTYMAAEKLQQAADRLGIDMKVETQGSIGAENVLSDNDVREADGIIIAADKDVDRDRFAGKRVLSVGVSEGISRPEQLIEQVRTAPVQGGGDAGSGGTGPAGGGGGGGRERSVAYKALMNGVSYMIPFVVVGGLLIAISLSLGGHTDPKGGLVIPDDSFWMHVNQIGVIGFTLMVPILSGYIAYAIGDRPALVPGMIGGWIANTGELYDSKAGAGFIGAIVTGFLAGYLVLWIKKVKVPKFVQPIMPIIVIPILATSALGLFFIYVIGKPIAWVFEHLTDWLSGMTGTSAILLGAILGLMIAFDMGGPVNKTAFLFGAGLIATGNQTVMGMCAAAIPVMPLGQGLATLIRKRLYSEQERETGLAALFMGLFGISEGAIPFAAARPAQVIPANMLGGAVAGAIAGLASVEDAVPHGGPIVAVLGAVGGVPMFFVAVAAGTVVTALATVSLVDLSERRRRGVAPLGGAGGPEPVLAGVGAGAGPSAGAGAAASASVPSPVAAAPASAPEVLSGYLTGQTVKVQLDSGDKEAAIREMAGLLARTGKVDDVEELVRTALAREAQGTTGLGEEIAIPHAKTDAVTAPVVGFARSAEGIEWGSLDGTKAKLIFMISVPEAAAGDEHLRILALLSRKLMVTGFRERLVAAPDEAAILEVLREVR</sequence>
<dbReference type="CDD" id="cd05569">
    <property type="entry name" value="PTS_IIB_fructose"/>
    <property type="match status" value="1"/>
</dbReference>
<feature type="domain" description="PTS EIIC type-2" evidence="17">
    <location>
        <begin position="144"/>
        <end position="489"/>
    </location>
</feature>
<dbReference type="OrthoDB" id="9782569at2"/>
<organism evidence="19 20">
    <name type="scientific">Streptomyces spectabilis</name>
    <dbReference type="NCBI Taxonomy" id="68270"/>
    <lineage>
        <taxon>Bacteria</taxon>
        <taxon>Bacillati</taxon>
        <taxon>Actinomycetota</taxon>
        <taxon>Actinomycetes</taxon>
        <taxon>Kitasatosporales</taxon>
        <taxon>Streptomycetaceae</taxon>
        <taxon>Streptomyces</taxon>
    </lineage>
</organism>
<reference evidence="19 20" key="1">
    <citation type="submission" date="2017-09" db="EMBL/GenBank/DDBJ databases">
        <authorList>
            <person name="Lee N."/>
            <person name="Cho B.-K."/>
        </authorList>
    </citation>
    <scope>NUCLEOTIDE SEQUENCE [LARGE SCALE GENOMIC DNA]</scope>
    <source>
        <strain evidence="19 20">ATCC 27465</strain>
    </source>
</reference>
<keyword evidence="7" id="KW-0808">Transferase</keyword>
<feature type="transmembrane region" description="Helical" evidence="14">
    <location>
        <begin position="192"/>
        <end position="214"/>
    </location>
</feature>
<dbReference type="EMBL" id="CP023690">
    <property type="protein sequence ID" value="QEV60365.1"/>
    <property type="molecule type" value="Genomic_DNA"/>
</dbReference>
<evidence type="ECO:0000256" key="10">
    <source>
        <dbReference type="ARBA" id="ARBA00022777"/>
    </source>
</evidence>
<proteinExistence type="predicted"/>
<evidence type="ECO:0000256" key="8">
    <source>
        <dbReference type="ARBA" id="ARBA00022683"/>
    </source>
</evidence>
<evidence type="ECO:0000256" key="13">
    <source>
        <dbReference type="SAM" id="MobiDB-lite"/>
    </source>
</evidence>
<dbReference type="InterPro" id="IPR006327">
    <property type="entry name" value="PTS_IIC_fruc"/>
</dbReference>
<dbReference type="RefSeq" id="WP_150511457.1">
    <property type="nucleotide sequence ID" value="NZ_BMSQ01000014.1"/>
</dbReference>
<keyword evidence="10" id="KW-0418">Kinase</keyword>
<feature type="transmembrane region" description="Helical" evidence="14">
    <location>
        <begin position="312"/>
        <end position="333"/>
    </location>
</feature>
<keyword evidence="3" id="KW-0813">Transport</keyword>
<feature type="domain" description="PTS EIIA type-2" evidence="15">
    <location>
        <begin position="541"/>
        <end position="686"/>
    </location>
</feature>
<dbReference type="InterPro" id="IPR013014">
    <property type="entry name" value="PTS_EIIC_2"/>
</dbReference>
<feature type="region of interest" description="Disordered" evidence="13">
    <location>
        <begin position="116"/>
        <end position="137"/>
    </location>
</feature>
<feature type="transmembrane region" description="Helical" evidence="14">
    <location>
        <begin position="275"/>
        <end position="297"/>
    </location>
</feature>
<dbReference type="Proteomes" id="UP000326505">
    <property type="component" value="Chromosome"/>
</dbReference>
<dbReference type="FunFam" id="3.40.930.10:FF:000009">
    <property type="entry name" value="PTS system, fructose specific IIABC component"/>
    <property type="match status" value="1"/>
</dbReference>
<dbReference type="GO" id="GO:0005737">
    <property type="term" value="C:cytoplasm"/>
    <property type="evidence" value="ECO:0007669"/>
    <property type="project" value="UniProtKB-SubCell"/>
</dbReference>
<dbReference type="PANTHER" id="PTHR30505:SF0">
    <property type="entry name" value="FRUCTOSE-LIKE PTS SYSTEM EIIBC COMPONENT-RELATED"/>
    <property type="match status" value="1"/>
</dbReference>
<dbReference type="PROSITE" id="PS51094">
    <property type="entry name" value="PTS_EIIA_TYPE_2"/>
    <property type="match status" value="1"/>
</dbReference>
<evidence type="ECO:0000313" key="21">
    <source>
        <dbReference type="Proteomes" id="UP000549009"/>
    </source>
</evidence>
<dbReference type="NCBIfam" id="TIGR00829">
    <property type="entry name" value="FRU"/>
    <property type="match status" value="1"/>
</dbReference>
<dbReference type="Gene3D" id="3.40.930.10">
    <property type="entry name" value="Mannitol-specific EII, Chain A"/>
    <property type="match status" value="1"/>
</dbReference>
<feature type="transmembrane region" description="Helical" evidence="14">
    <location>
        <begin position="244"/>
        <end position="263"/>
    </location>
</feature>
<dbReference type="GO" id="GO:0022877">
    <property type="term" value="F:protein-N(PI)-phosphohistidine-fructose phosphotransferase system transporter activity"/>
    <property type="evidence" value="ECO:0007669"/>
    <property type="project" value="InterPro"/>
</dbReference>
<dbReference type="KEGG" id="sspb:CP982_17915"/>
<dbReference type="PROSITE" id="PS51099">
    <property type="entry name" value="PTS_EIIB_TYPE_2"/>
    <property type="match status" value="1"/>
</dbReference>
<dbReference type="FunFam" id="3.40.50.2300:FF:000014">
    <property type="entry name" value="PTS system fructose-like transporter subunit IIB"/>
    <property type="match status" value="1"/>
</dbReference>
<dbReference type="InterPro" id="IPR003352">
    <property type="entry name" value="PTS_EIIC"/>
</dbReference>
<evidence type="ECO:0000313" key="20">
    <source>
        <dbReference type="Proteomes" id="UP000326505"/>
    </source>
</evidence>
<feature type="transmembrane region" description="Helical" evidence="14">
    <location>
        <begin position="458"/>
        <end position="480"/>
    </location>
</feature>
<dbReference type="AlphaFoldDB" id="A0A5P2XAW3"/>
<dbReference type="GO" id="GO:0005886">
    <property type="term" value="C:plasma membrane"/>
    <property type="evidence" value="ECO:0007669"/>
    <property type="project" value="UniProtKB-SubCell"/>
</dbReference>
<evidence type="ECO:0000256" key="12">
    <source>
        <dbReference type="ARBA" id="ARBA00023136"/>
    </source>
</evidence>
<gene>
    <name evidence="19" type="ORF">CP982_17915</name>
    <name evidence="18" type="ORF">FHS40_006803</name>
</gene>
<dbReference type="EMBL" id="JACHJD010000015">
    <property type="protein sequence ID" value="MBB5107686.1"/>
    <property type="molecule type" value="Genomic_DNA"/>
</dbReference>
<evidence type="ECO:0000259" key="17">
    <source>
        <dbReference type="PROSITE" id="PS51104"/>
    </source>
</evidence>
<protein>
    <submittedName>
        <fullName evidence="19">PTS fructose transporter subunit IIC</fullName>
    </submittedName>
    <submittedName>
        <fullName evidence="18">PTS system fructose-specific IIC component</fullName>
    </submittedName>
</protein>
<dbReference type="SUPFAM" id="SSF52794">
    <property type="entry name" value="PTS system IIB component-like"/>
    <property type="match status" value="1"/>
</dbReference>
<evidence type="ECO:0000256" key="1">
    <source>
        <dbReference type="ARBA" id="ARBA00004429"/>
    </source>
</evidence>
<evidence type="ECO:0000256" key="11">
    <source>
        <dbReference type="ARBA" id="ARBA00022989"/>
    </source>
</evidence>
<evidence type="ECO:0000256" key="2">
    <source>
        <dbReference type="ARBA" id="ARBA00004496"/>
    </source>
</evidence>
<evidence type="ECO:0000256" key="6">
    <source>
        <dbReference type="ARBA" id="ARBA00022597"/>
    </source>
</evidence>
<evidence type="ECO:0000256" key="14">
    <source>
        <dbReference type="SAM" id="Phobius"/>
    </source>
</evidence>
<evidence type="ECO:0000259" key="16">
    <source>
        <dbReference type="PROSITE" id="PS51099"/>
    </source>
</evidence>
<accession>A0A5P2XAW3</accession>
<dbReference type="Pfam" id="PF00359">
    <property type="entry name" value="PTS_EIIA_2"/>
    <property type="match status" value="1"/>
</dbReference>
<dbReference type="NCBIfam" id="TIGR00848">
    <property type="entry name" value="fruA"/>
    <property type="match status" value="1"/>
</dbReference>
<keyword evidence="9 14" id="KW-0812">Transmembrane</keyword>
<dbReference type="InterPro" id="IPR050864">
    <property type="entry name" value="Bacterial_PTS_Sugar_Transport"/>
</dbReference>
<dbReference type="PROSITE" id="PS51104">
    <property type="entry name" value="PTS_EIIC_TYPE_2"/>
    <property type="match status" value="1"/>
</dbReference>
<name>A0A5P2XAW3_STRST</name>
<dbReference type="GO" id="GO:0009401">
    <property type="term" value="P:phosphoenolpyruvate-dependent sugar phosphotransferase system"/>
    <property type="evidence" value="ECO:0007669"/>
    <property type="project" value="UniProtKB-KW"/>
</dbReference>
<keyword evidence="8" id="KW-0598">Phosphotransferase system</keyword>
<keyword evidence="21" id="KW-1185">Reference proteome</keyword>
<keyword evidence="4" id="KW-1003">Cell membrane</keyword>
<feature type="transmembrane region" description="Helical" evidence="14">
    <location>
        <begin position="151"/>
        <end position="172"/>
    </location>
</feature>
<keyword evidence="12 14" id="KW-0472">Membrane</keyword>